<keyword evidence="9 12" id="KW-0460">Magnesium</keyword>
<dbReference type="GO" id="GO:0000287">
    <property type="term" value="F:magnesium ion binding"/>
    <property type="evidence" value="ECO:0007669"/>
    <property type="project" value="InterPro"/>
</dbReference>
<dbReference type="AlphaFoldDB" id="A0A1H8IYI2"/>
<sequence>MPTVEIDPDELRYLTGYDEKDDAELKDDLFGLGLEFEGETDDGDFELEFAPDRLDRLSVEGVARSLRYQYGDDRGVYVPSTNDAEWTIRVEDVPEDRPYVTGAIVRGLDMDDAALESLIQVQEKLHATMGRQRAKGAIGVHDLTMLKGETLKQDDDSAKSITYTGVDADDETMVPLEGDQELTLREVLEVHHIGQDYADLVADYESMPAIYDEIGLFSFPPVVNGRRTEVTADSRDLFIEMTGTDQWTVDKMLNIVCYALDARGGKVEEVDVEYTDDAPVTPDAGSDLVRPDLVSKTKTVAHGDIETMLGVDLDEHDVVDLIERAGMDAEPTETDDGTAAYRVEVPPYRVDVLHPVDLIDDVGRAYGFNELEPRYPDVSTVGGRHERSRLEDAVRDRLVGQGFEDLLNFHLIDEEQNYERLNVPQPEPSSGERANGDNREQGSDALGGGEAVTIEQPYSEDFTMVRSWALPSIMMVLENNTHRAYPQDLAEVGFSAHVDESENTNVAERRTVAAALCHAGASYEDAKAALRALVDAFDKDLETPATEHPTFISGRTASVVVDGEEVGVIGEVHPEVIVEHDIELPVAAFEFDLAALQ</sequence>
<feature type="binding site" evidence="12">
    <location>
        <position position="351"/>
    </location>
    <ligand>
        <name>Mg(2+)</name>
        <dbReference type="ChEBI" id="CHEBI:18420"/>
        <note>shared with alpha subunit</note>
    </ligand>
</feature>
<dbReference type="Proteomes" id="UP000198775">
    <property type="component" value="Unassembled WGS sequence"/>
</dbReference>
<dbReference type="Gene3D" id="3.30.56.10">
    <property type="match status" value="2"/>
</dbReference>
<evidence type="ECO:0000256" key="2">
    <source>
        <dbReference type="ARBA" id="ARBA00004496"/>
    </source>
</evidence>
<dbReference type="SMART" id="SM00874">
    <property type="entry name" value="B5"/>
    <property type="match status" value="1"/>
</dbReference>
<dbReference type="SUPFAM" id="SSF46955">
    <property type="entry name" value="Putative DNA-binding domain"/>
    <property type="match status" value="2"/>
</dbReference>
<keyword evidence="5 12" id="KW-0436">Ligase</keyword>
<evidence type="ECO:0000256" key="3">
    <source>
        <dbReference type="ARBA" id="ARBA00007438"/>
    </source>
</evidence>
<protein>
    <recommendedName>
        <fullName evidence="12">Phenylalanine--tRNA ligase beta subunit</fullName>
        <ecNumber evidence="12">6.1.1.20</ecNumber>
    </recommendedName>
    <alternativeName>
        <fullName evidence="12">Phenylalanyl-tRNA synthetase beta subunit</fullName>
        <shortName evidence="12">PheRS</shortName>
    </alternativeName>
</protein>
<dbReference type="InterPro" id="IPR022918">
    <property type="entry name" value="Phe_tRNA_ligase_beta2_arc"/>
</dbReference>
<accession>A0A1H8IYI2</accession>
<dbReference type="GO" id="GO:0006432">
    <property type="term" value="P:phenylalanyl-tRNA aminoacylation"/>
    <property type="evidence" value="ECO:0007669"/>
    <property type="project" value="UniProtKB-UniRule"/>
</dbReference>
<keyword evidence="10 12" id="KW-0648">Protein biosynthesis</keyword>
<dbReference type="Gene3D" id="3.30.930.10">
    <property type="entry name" value="Bira Bifunctional Protein, Domain 2"/>
    <property type="match status" value="1"/>
</dbReference>
<reference evidence="16" key="1">
    <citation type="submission" date="2016-10" db="EMBL/GenBank/DDBJ databases">
        <authorList>
            <person name="Varghese N."/>
            <person name="Submissions S."/>
        </authorList>
    </citation>
    <scope>NUCLEOTIDE SEQUENCE [LARGE SCALE GENOMIC DNA]</scope>
    <source>
        <strain evidence="16">IBRC-M 10043</strain>
    </source>
</reference>
<keyword evidence="11 12" id="KW-0030">Aminoacyl-tRNA synthetase</keyword>
<evidence type="ECO:0000256" key="13">
    <source>
        <dbReference type="SAM" id="MobiDB-lite"/>
    </source>
</evidence>
<evidence type="ECO:0000256" key="12">
    <source>
        <dbReference type="HAMAP-Rule" id="MF_00284"/>
    </source>
</evidence>
<evidence type="ECO:0000256" key="10">
    <source>
        <dbReference type="ARBA" id="ARBA00022917"/>
    </source>
</evidence>
<dbReference type="InterPro" id="IPR045060">
    <property type="entry name" value="Phe-tRNA-ligase_IIc_bsu"/>
</dbReference>
<dbReference type="PROSITE" id="PS51483">
    <property type="entry name" value="B5"/>
    <property type="match status" value="1"/>
</dbReference>
<keyword evidence="8 12" id="KW-0067">ATP-binding</keyword>
<dbReference type="OrthoDB" id="10073at2157"/>
<evidence type="ECO:0000256" key="1">
    <source>
        <dbReference type="ARBA" id="ARBA00001946"/>
    </source>
</evidence>
<organism evidence="15 16">
    <name type="scientific">Halorientalis persicus</name>
    <dbReference type="NCBI Taxonomy" id="1367881"/>
    <lineage>
        <taxon>Archaea</taxon>
        <taxon>Methanobacteriati</taxon>
        <taxon>Methanobacteriota</taxon>
        <taxon>Stenosarchaea group</taxon>
        <taxon>Halobacteria</taxon>
        <taxon>Halobacteriales</taxon>
        <taxon>Haloarculaceae</taxon>
        <taxon>Halorientalis</taxon>
    </lineage>
</organism>
<gene>
    <name evidence="12" type="primary">pheT</name>
    <name evidence="15" type="ORF">SAMN05216388_1004302</name>
</gene>
<dbReference type="Pfam" id="PF17759">
    <property type="entry name" value="tRNA_synthFbeta"/>
    <property type="match status" value="1"/>
</dbReference>
<dbReference type="InterPro" id="IPR005147">
    <property type="entry name" value="tRNA_synthase_B5-dom"/>
</dbReference>
<dbReference type="InterPro" id="IPR041616">
    <property type="entry name" value="PheRS_beta_core"/>
</dbReference>
<keyword evidence="4 12" id="KW-0963">Cytoplasm</keyword>
<comment type="catalytic activity">
    <reaction evidence="12">
        <text>tRNA(Phe) + L-phenylalanine + ATP = L-phenylalanyl-tRNA(Phe) + AMP + diphosphate + H(+)</text>
        <dbReference type="Rhea" id="RHEA:19413"/>
        <dbReference type="Rhea" id="RHEA-COMP:9668"/>
        <dbReference type="Rhea" id="RHEA-COMP:9699"/>
        <dbReference type="ChEBI" id="CHEBI:15378"/>
        <dbReference type="ChEBI" id="CHEBI:30616"/>
        <dbReference type="ChEBI" id="CHEBI:33019"/>
        <dbReference type="ChEBI" id="CHEBI:58095"/>
        <dbReference type="ChEBI" id="CHEBI:78442"/>
        <dbReference type="ChEBI" id="CHEBI:78531"/>
        <dbReference type="ChEBI" id="CHEBI:456215"/>
        <dbReference type="EC" id="6.1.1.20"/>
    </reaction>
</comment>
<dbReference type="InterPro" id="IPR009061">
    <property type="entry name" value="DNA-bd_dom_put_sf"/>
</dbReference>
<dbReference type="PANTHER" id="PTHR10947:SF0">
    <property type="entry name" value="PHENYLALANINE--TRNA LIGASE BETA SUBUNIT"/>
    <property type="match status" value="1"/>
</dbReference>
<feature type="binding site" evidence="12">
    <location>
        <position position="357"/>
    </location>
    <ligand>
        <name>Mg(2+)</name>
        <dbReference type="ChEBI" id="CHEBI:18420"/>
        <note>shared with alpha subunit</note>
    </ligand>
</feature>
<comment type="similarity">
    <text evidence="3 12">Belongs to the phenylalanyl-tRNA synthetase beta subunit family. Type 2 subfamily.</text>
</comment>
<evidence type="ECO:0000313" key="16">
    <source>
        <dbReference type="Proteomes" id="UP000198775"/>
    </source>
</evidence>
<evidence type="ECO:0000256" key="5">
    <source>
        <dbReference type="ARBA" id="ARBA00022598"/>
    </source>
</evidence>
<dbReference type="NCBIfam" id="TIGR00471">
    <property type="entry name" value="pheT_arch"/>
    <property type="match status" value="1"/>
</dbReference>
<evidence type="ECO:0000256" key="8">
    <source>
        <dbReference type="ARBA" id="ARBA00022840"/>
    </source>
</evidence>
<feature type="binding site" evidence="12">
    <location>
        <position position="361"/>
    </location>
    <ligand>
        <name>Mg(2+)</name>
        <dbReference type="ChEBI" id="CHEBI:18420"/>
        <note>shared with alpha subunit</note>
    </ligand>
</feature>
<dbReference type="Gene3D" id="3.50.40.10">
    <property type="entry name" value="Phenylalanyl-trna Synthetase, Chain B, domain 3"/>
    <property type="match status" value="1"/>
</dbReference>
<comment type="subunit">
    <text evidence="12">Tetramer of two alpha and two beta subunits.</text>
</comment>
<dbReference type="GO" id="GO:0005524">
    <property type="term" value="F:ATP binding"/>
    <property type="evidence" value="ECO:0007669"/>
    <property type="project" value="UniProtKB-UniRule"/>
</dbReference>
<evidence type="ECO:0000313" key="15">
    <source>
        <dbReference type="EMBL" id="SEN72967.1"/>
    </source>
</evidence>
<keyword evidence="7 12" id="KW-0547">Nucleotide-binding</keyword>
<dbReference type="EMBL" id="FOCX01000004">
    <property type="protein sequence ID" value="SEN72967.1"/>
    <property type="molecule type" value="Genomic_DNA"/>
</dbReference>
<dbReference type="PANTHER" id="PTHR10947">
    <property type="entry name" value="PHENYLALANYL-TRNA SYNTHETASE BETA CHAIN AND LEUCINE-RICH REPEAT-CONTAINING PROTEIN 47"/>
    <property type="match status" value="1"/>
</dbReference>
<proteinExistence type="inferred from homology"/>
<dbReference type="GO" id="GO:0003723">
    <property type="term" value="F:RNA binding"/>
    <property type="evidence" value="ECO:0007669"/>
    <property type="project" value="InterPro"/>
</dbReference>
<dbReference type="GO" id="GO:0009328">
    <property type="term" value="C:phenylalanine-tRNA ligase complex"/>
    <property type="evidence" value="ECO:0007669"/>
    <property type="project" value="TreeGrafter"/>
</dbReference>
<dbReference type="HAMAP" id="MF_00284">
    <property type="entry name" value="Phe_tRNA_synth_beta2"/>
    <property type="match status" value="1"/>
</dbReference>
<evidence type="ECO:0000256" key="4">
    <source>
        <dbReference type="ARBA" id="ARBA00022490"/>
    </source>
</evidence>
<dbReference type="InterPro" id="IPR045864">
    <property type="entry name" value="aa-tRNA-synth_II/BPL/LPL"/>
</dbReference>
<dbReference type="RefSeq" id="WP_092658749.1">
    <property type="nucleotide sequence ID" value="NZ_FOCX01000004.1"/>
</dbReference>
<dbReference type="InterPro" id="IPR020825">
    <property type="entry name" value="Phe-tRNA_synthase-like_B3/B4"/>
</dbReference>
<keyword evidence="6 12" id="KW-0479">Metal-binding</keyword>
<dbReference type="InterPro" id="IPR004531">
    <property type="entry name" value="Phe-tRNA-synth_IIc_bsu_arc_euk"/>
</dbReference>
<keyword evidence="16" id="KW-1185">Reference proteome</keyword>
<feature type="region of interest" description="Disordered" evidence="13">
    <location>
        <begin position="418"/>
        <end position="450"/>
    </location>
</feature>
<name>A0A1H8IYI2_9EURY</name>
<dbReference type="GO" id="GO:0004826">
    <property type="term" value="F:phenylalanine-tRNA ligase activity"/>
    <property type="evidence" value="ECO:0007669"/>
    <property type="project" value="UniProtKB-UniRule"/>
</dbReference>
<feature type="domain" description="B5" evidence="14">
    <location>
        <begin position="293"/>
        <end position="373"/>
    </location>
</feature>
<evidence type="ECO:0000256" key="6">
    <source>
        <dbReference type="ARBA" id="ARBA00022723"/>
    </source>
</evidence>
<evidence type="ECO:0000256" key="7">
    <source>
        <dbReference type="ARBA" id="ARBA00022741"/>
    </source>
</evidence>
<comment type="cofactor">
    <cofactor evidence="1 12">
        <name>Mg(2+)</name>
        <dbReference type="ChEBI" id="CHEBI:18420"/>
    </cofactor>
</comment>
<feature type="binding site" evidence="12">
    <location>
        <position position="360"/>
    </location>
    <ligand>
        <name>Mg(2+)</name>
        <dbReference type="ChEBI" id="CHEBI:18420"/>
        <note>shared with alpha subunit</note>
    </ligand>
</feature>
<dbReference type="InterPro" id="IPR005146">
    <property type="entry name" value="B3/B4_tRNA-bd"/>
</dbReference>
<evidence type="ECO:0000259" key="14">
    <source>
        <dbReference type="PROSITE" id="PS51483"/>
    </source>
</evidence>
<dbReference type="Pfam" id="PF03484">
    <property type="entry name" value="B5"/>
    <property type="match status" value="1"/>
</dbReference>
<dbReference type="EC" id="6.1.1.20" evidence="12"/>
<comment type="subcellular location">
    <subcellularLocation>
        <location evidence="2 12">Cytoplasm</location>
    </subcellularLocation>
</comment>
<dbReference type="FunFam" id="3.50.40.10:FF:000003">
    <property type="entry name" value="Phenylalanine--tRNA ligase beta subunit"/>
    <property type="match status" value="1"/>
</dbReference>
<dbReference type="SUPFAM" id="SSF55681">
    <property type="entry name" value="Class II aaRS and biotin synthetases"/>
    <property type="match status" value="1"/>
</dbReference>
<dbReference type="SMART" id="SM00873">
    <property type="entry name" value="B3_4"/>
    <property type="match status" value="1"/>
</dbReference>
<evidence type="ECO:0000256" key="9">
    <source>
        <dbReference type="ARBA" id="ARBA00022842"/>
    </source>
</evidence>
<evidence type="ECO:0000256" key="11">
    <source>
        <dbReference type="ARBA" id="ARBA00023146"/>
    </source>
</evidence>